<feature type="compositionally biased region" description="Polar residues" evidence="1">
    <location>
        <begin position="27"/>
        <end position="43"/>
    </location>
</feature>
<accession>A0ABP4ALM5</accession>
<sequence>MVKKKVDPQAAATASKANTAIRDRFTTKASQTPDKPKESTGSATPHAASVARLRAGLPEFPTFWEDHAVAGLSVTEKVVNHLRSASPP</sequence>
<gene>
    <name evidence="2" type="ORF">GCM10009554_27310</name>
</gene>
<dbReference type="EMBL" id="BAAAHK010000006">
    <property type="protein sequence ID" value="GAA0938369.1"/>
    <property type="molecule type" value="Genomic_DNA"/>
</dbReference>
<keyword evidence="3" id="KW-1185">Reference proteome</keyword>
<protein>
    <submittedName>
        <fullName evidence="2">Uncharacterized protein</fullName>
    </submittedName>
</protein>
<organism evidence="2 3">
    <name type="scientific">Kribbella koreensis</name>
    <dbReference type="NCBI Taxonomy" id="57909"/>
    <lineage>
        <taxon>Bacteria</taxon>
        <taxon>Bacillati</taxon>
        <taxon>Actinomycetota</taxon>
        <taxon>Actinomycetes</taxon>
        <taxon>Propionibacteriales</taxon>
        <taxon>Kribbellaceae</taxon>
        <taxon>Kribbella</taxon>
    </lineage>
</organism>
<feature type="compositionally biased region" description="Low complexity" evidence="1">
    <location>
        <begin position="10"/>
        <end position="20"/>
    </location>
</feature>
<feature type="region of interest" description="Disordered" evidence="1">
    <location>
        <begin position="1"/>
        <end position="50"/>
    </location>
</feature>
<evidence type="ECO:0000256" key="1">
    <source>
        <dbReference type="SAM" id="MobiDB-lite"/>
    </source>
</evidence>
<evidence type="ECO:0000313" key="3">
    <source>
        <dbReference type="Proteomes" id="UP001500542"/>
    </source>
</evidence>
<evidence type="ECO:0000313" key="2">
    <source>
        <dbReference type="EMBL" id="GAA0938369.1"/>
    </source>
</evidence>
<dbReference type="Proteomes" id="UP001500542">
    <property type="component" value="Unassembled WGS sequence"/>
</dbReference>
<reference evidence="3" key="1">
    <citation type="journal article" date="2019" name="Int. J. Syst. Evol. Microbiol.">
        <title>The Global Catalogue of Microorganisms (GCM) 10K type strain sequencing project: providing services to taxonomists for standard genome sequencing and annotation.</title>
        <authorList>
            <consortium name="The Broad Institute Genomics Platform"/>
            <consortium name="The Broad Institute Genome Sequencing Center for Infectious Disease"/>
            <person name="Wu L."/>
            <person name="Ma J."/>
        </authorList>
    </citation>
    <scope>NUCLEOTIDE SEQUENCE [LARGE SCALE GENOMIC DNA]</scope>
    <source>
        <strain evidence="3">JCM 10977</strain>
    </source>
</reference>
<name>A0ABP4ALM5_9ACTN</name>
<comment type="caution">
    <text evidence="2">The sequence shown here is derived from an EMBL/GenBank/DDBJ whole genome shotgun (WGS) entry which is preliminary data.</text>
</comment>
<proteinExistence type="predicted"/>